<reference evidence="1" key="1">
    <citation type="submission" date="2011-01" db="EMBL/GenBank/DDBJ databases">
        <title>The Genome Sequence of Nematocida parisii strain ERTm3.</title>
        <authorList>
            <consortium name="The Broad Institute Genome Sequencing Platform"/>
            <consortium name="The Broad Institute Genome Sequencing Center for Infectious Disease"/>
            <person name="Cuomo C."/>
            <person name="Troemel E."/>
            <person name="Young S.K."/>
            <person name="Zeng Q."/>
            <person name="Gargeya S."/>
            <person name="Fitzgerald M."/>
            <person name="Haas B."/>
            <person name="Abouelleil A."/>
            <person name="Alvarado L."/>
            <person name="Arachchi H.M."/>
            <person name="Berlin A."/>
            <person name="Chapman S.B."/>
            <person name="Gearin G."/>
            <person name="Goldberg J."/>
            <person name="Griggs A."/>
            <person name="Gujja S."/>
            <person name="Hansen M."/>
            <person name="Heiman D."/>
            <person name="Howarth C."/>
            <person name="Larimer J."/>
            <person name="Lui A."/>
            <person name="MacDonald P.J.P."/>
            <person name="McCowen C."/>
            <person name="Montmayeur A."/>
            <person name="Murphy C."/>
            <person name="Neiman D."/>
            <person name="Pearson M."/>
            <person name="Priest M."/>
            <person name="Roberts A."/>
            <person name="Saif S."/>
            <person name="Shea T."/>
            <person name="Sisk P."/>
            <person name="Stolte C."/>
            <person name="Sykes S."/>
            <person name="Wortman J."/>
            <person name="Nusbaum C."/>
            <person name="Birren B."/>
        </authorList>
    </citation>
    <scope>NUCLEOTIDE SEQUENCE</scope>
    <source>
        <strain evidence="1">ERTm3</strain>
    </source>
</reference>
<proteinExistence type="predicted"/>
<evidence type="ECO:0000313" key="2">
    <source>
        <dbReference type="Proteomes" id="UP000002872"/>
    </source>
</evidence>
<dbReference type="Proteomes" id="UP000002872">
    <property type="component" value="Unassembled WGS sequence"/>
</dbReference>
<accession>I3ED89</accession>
<gene>
    <name evidence="1" type="ORF">NEQG_02521</name>
</gene>
<dbReference type="HOGENOM" id="CLU_009683_3_1_1"/>
<dbReference type="AlphaFoldDB" id="I3ED89"/>
<dbReference type="InParanoid" id="I3ED89"/>
<keyword evidence="2" id="KW-1185">Reference proteome</keyword>
<dbReference type="VEuPathDB" id="MicrosporidiaDB:NEQG_02521"/>
<dbReference type="OrthoDB" id="10328980at2759"/>
<sequence>MSLKDGNESQKIFVYQKVTEEIVCFFKATAPGSSLKVPKKFLLPTAHEDFLTGNFLFNPRFLIQSYFFEYIDSVEMYEEFVRIVHEILNDYLPDQNNTKIATDVESQASRVFYSLFIEKSHILLNAATEYIDKIHSIRPIWSDRSTFAPFLVKDVQAPCSFIPSYLRSSGYVDMTEDSYIEHTLLDLLFCFTFNHYINGHNPSHLPSPLSELKAFLTEYWHPVYTTTGALHNDWCMVVRAANNSASANISYTEDKKQIEFGLLNMLYAIEGLAGTNKELSDAITWLSSIIKKGQVEEPDQAVIQNVLQNAFKSLSENKNIKVECSHLKIEKTESGRADIFTECSTPIVITYSEYPFHSYRELEIEMPFITSASSANRDKNFHVMQNKQELEKIQKAYSAPENYNEYIISQYIENEMDRLARILGTECVHIRRIHSILLNGSYEAMKGLLVYGSLRDIQYTSKIIEVFLIHTSGKTFAITDHMVQFTSRLISSVKLDDKRVRQAIMNGCIYNENYLYYYNNLEYDAEDLLEAYKSAAGIRALIRPLFLFDSSVSSIAHSCASLCSLMHCSVERYAFFGGAHLCENMIKRVSKIATEEDMVNEITSFLCTVKRCAPVSDDYCAANIFLGWIMHIVLRCEQTPLVIAKAIYDCIDASSLTERVKILISPTCFESAAKSTCSLLEDNKEELLTGSDDISTRKNKYFCILKFVQSLC</sequence>
<name>I3ED89_NEMP3</name>
<organism evidence="1 2">
    <name type="scientific">Nematocida parisii (strain ERTm3)</name>
    <name type="common">Nematode killer fungus</name>
    <dbReference type="NCBI Taxonomy" id="935791"/>
    <lineage>
        <taxon>Eukaryota</taxon>
        <taxon>Fungi</taxon>
        <taxon>Fungi incertae sedis</taxon>
        <taxon>Microsporidia</taxon>
        <taxon>Nematocida</taxon>
    </lineage>
</organism>
<protein>
    <submittedName>
        <fullName evidence="1">Uncharacterized protein</fullName>
    </submittedName>
</protein>
<evidence type="ECO:0000313" key="1">
    <source>
        <dbReference type="EMBL" id="EIJ87186.1"/>
    </source>
</evidence>
<dbReference type="EMBL" id="GL870884">
    <property type="protein sequence ID" value="EIJ87186.1"/>
    <property type="molecule type" value="Genomic_DNA"/>
</dbReference>